<accession>A0A1I3DFI4</accession>
<dbReference type="RefSeq" id="WP_208598674.1">
    <property type="nucleotide sequence ID" value="NZ_CAXBNE010000043.1"/>
</dbReference>
<evidence type="ECO:0000313" key="3">
    <source>
        <dbReference type="EMBL" id="SFH85231.1"/>
    </source>
</evidence>
<name>A0A1I3DFI4_9PSED</name>
<dbReference type="STRING" id="425504.SAMN05216206_0486"/>
<dbReference type="InterPro" id="IPR049191">
    <property type="entry name" value="SutA_RBD"/>
</dbReference>
<feature type="region of interest" description="Disordered" evidence="1">
    <location>
        <begin position="1"/>
        <end position="21"/>
    </location>
</feature>
<organism evidence="3 4">
    <name type="scientific">Pseudomonas guineae</name>
    <dbReference type="NCBI Taxonomy" id="425504"/>
    <lineage>
        <taxon>Bacteria</taxon>
        <taxon>Pseudomonadati</taxon>
        <taxon>Pseudomonadota</taxon>
        <taxon>Gammaproteobacteria</taxon>
        <taxon>Pseudomonadales</taxon>
        <taxon>Pseudomonadaceae</taxon>
        <taxon>Pseudomonas</taxon>
    </lineage>
</organism>
<evidence type="ECO:0000259" key="2">
    <source>
        <dbReference type="Pfam" id="PF20661"/>
    </source>
</evidence>
<keyword evidence="4" id="KW-1185">Reference proteome</keyword>
<protein>
    <recommendedName>
        <fullName evidence="2">Transcriptional regulator SutA RNAP-binding domain-containing protein</fullName>
    </recommendedName>
</protein>
<dbReference type="AlphaFoldDB" id="A0A1I3DFI4"/>
<evidence type="ECO:0000313" key="4">
    <source>
        <dbReference type="Proteomes" id="UP000243606"/>
    </source>
</evidence>
<dbReference type="Proteomes" id="UP000243606">
    <property type="component" value="Unassembled WGS sequence"/>
</dbReference>
<gene>
    <name evidence="3" type="ORF">SAMN05216206_0486</name>
</gene>
<reference evidence="4" key="1">
    <citation type="submission" date="2016-10" db="EMBL/GenBank/DDBJ databases">
        <authorList>
            <person name="Varghese N."/>
            <person name="Submissions S."/>
        </authorList>
    </citation>
    <scope>NUCLEOTIDE SEQUENCE [LARGE SCALE GENOMIC DNA]</scope>
    <source>
        <strain evidence="4">LMG 24016</strain>
    </source>
</reference>
<sequence length="62" mass="6477">MAVMRVKASNSKPKPAPAVETSASIDTQIEAFLKSGGEIQQIAKGVSGQVYGTTKQITIGKK</sequence>
<dbReference type="EMBL" id="FOQL01000001">
    <property type="protein sequence ID" value="SFH85231.1"/>
    <property type="molecule type" value="Genomic_DNA"/>
</dbReference>
<feature type="domain" description="Transcriptional regulator SutA RNAP-binding" evidence="2">
    <location>
        <begin position="18"/>
        <end position="49"/>
    </location>
</feature>
<proteinExistence type="predicted"/>
<evidence type="ECO:0000256" key="1">
    <source>
        <dbReference type="SAM" id="MobiDB-lite"/>
    </source>
</evidence>
<dbReference type="Pfam" id="PF20661">
    <property type="entry name" value="SutA-RBD"/>
    <property type="match status" value="1"/>
</dbReference>